<dbReference type="EMBL" id="DUZY01000008">
    <property type="protein sequence ID" value="DAD47279.1"/>
    <property type="molecule type" value="Genomic_DNA"/>
</dbReference>
<dbReference type="AlphaFoldDB" id="A0A822ZVG0"/>
<keyword evidence="2" id="KW-1185">Reference proteome</keyword>
<name>A0A822ZVG0_NELNU</name>
<dbReference type="Proteomes" id="UP000607653">
    <property type="component" value="Unassembled WGS sequence"/>
</dbReference>
<evidence type="ECO:0000313" key="1">
    <source>
        <dbReference type="EMBL" id="DAD47279.1"/>
    </source>
</evidence>
<sequence>MMNSPQKQQCNHDSLCTLSWRVWLNIDILQ</sequence>
<organism evidence="1 2">
    <name type="scientific">Nelumbo nucifera</name>
    <name type="common">Sacred lotus</name>
    <dbReference type="NCBI Taxonomy" id="4432"/>
    <lineage>
        <taxon>Eukaryota</taxon>
        <taxon>Viridiplantae</taxon>
        <taxon>Streptophyta</taxon>
        <taxon>Embryophyta</taxon>
        <taxon>Tracheophyta</taxon>
        <taxon>Spermatophyta</taxon>
        <taxon>Magnoliopsida</taxon>
        <taxon>Proteales</taxon>
        <taxon>Nelumbonaceae</taxon>
        <taxon>Nelumbo</taxon>
    </lineage>
</organism>
<accession>A0A822ZVG0</accession>
<evidence type="ECO:0000313" key="2">
    <source>
        <dbReference type="Proteomes" id="UP000607653"/>
    </source>
</evidence>
<protein>
    <submittedName>
        <fullName evidence="1">Uncharacterized protein</fullName>
    </submittedName>
</protein>
<reference evidence="1 2" key="1">
    <citation type="journal article" date="2020" name="Mol. Biol. Evol.">
        <title>Distinct Expression and Methylation Patterns for Genes with Different Fates following a Single Whole-Genome Duplication in Flowering Plants.</title>
        <authorList>
            <person name="Shi T."/>
            <person name="Rahmani R.S."/>
            <person name="Gugger P.F."/>
            <person name="Wang M."/>
            <person name="Li H."/>
            <person name="Zhang Y."/>
            <person name="Li Z."/>
            <person name="Wang Q."/>
            <person name="Van de Peer Y."/>
            <person name="Marchal K."/>
            <person name="Chen J."/>
        </authorList>
    </citation>
    <scope>NUCLEOTIDE SEQUENCE [LARGE SCALE GENOMIC DNA]</scope>
    <source>
        <tissue evidence="1">Leaf</tissue>
    </source>
</reference>
<comment type="caution">
    <text evidence="1">The sequence shown here is derived from an EMBL/GenBank/DDBJ whole genome shotgun (WGS) entry which is preliminary data.</text>
</comment>
<proteinExistence type="predicted"/>
<gene>
    <name evidence="1" type="ORF">HUJ06_017216</name>
</gene>